<dbReference type="AlphaFoldDB" id="V9Z8S5"/>
<evidence type="ECO:0000313" key="2">
    <source>
        <dbReference type="EMBL" id="AHE40399.1"/>
    </source>
</evidence>
<evidence type="ECO:0000256" key="1">
    <source>
        <dbReference type="SAM" id="Phobius"/>
    </source>
</evidence>
<sequence length="182" mass="19733">MTLAPTGHDPAADMAPLAATLHAFVALAGRQRMLARARRAGTPIAMSDRADYHYETAVFVAGAVDHGTHPQAEETYSVVLSRLRRAQAEAAGDGPLTAERLDPVHEARRRRAAAVQTWGQGLECRVRRGETIPYDEMLEYLTERHRALALLADSDGRDASVAAARRARQQLQGLAVAKETAS</sequence>
<feature type="transmembrane region" description="Helical" evidence="1">
    <location>
        <begin position="12"/>
        <end position="29"/>
    </location>
</feature>
<keyword evidence="1" id="KW-1133">Transmembrane helix</keyword>
<keyword evidence="1" id="KW-0472">Membrane</keyword>
<protein>
    <submittedName>
        <fullName evidence="2">Uncharacterized protein</fullName>
    </submittedName>
</protein>
<reference evidence="2" key="1">
    <citation type="submission" date="2013-09" db="EMBL/GenBank/DDBJ databases">
        <title>Complete nucleotide sequence of Streptomyces linear plasmid pFRL6.</title>
        <authorList>
            <person name="Chen Z."/>
            <person name="Fang P."/>
            <person name="Qin Z."/>
        </authorList>
    </citation>
    <scope>NUCLEOTIDE SEQUENCE</scope>
    <source>
        <plasmid evidence="2">pFRL6</plasmid>
    </source>
</reference>
<proteinExistence type="predicted"/>
<gene>
    <name evidence="2" type="ORF">pFRL6_312</name>
</gene>
<organism evidence="2">
    <name type="scientific">Streptomyces sp. F12</name>
    <dbReference type="NCBI Taxonomy" id="1436084"/>
    <lineage>
        <taxon>Bacteria</taxon>
        <taxon>Bacillati</taxon>
        <taxon>Actinomycetota</taxon>
        <taxon>Actinomycetes</taxon>
        <taxon>Kitasatosporales</taxon>
        <taxon>Streptomycetaceae</taxon>
        <taxon>Streptomyces</taxon>
    </lineage>
</organism>
<dbReference type="EMBL" id="KF602051">
    <property type="protein sequence ID" value="AHE40399.1"/>
    <property type="molecule type" value="Genomic_DNA"/>
</dbReference>
<accession>V9Z8S5</accession>
<name>V9Z8S5_9ACTN</name>
<geneLocation type="plasmid" evidence="2">
    <name>pFRL6</name>
</geneLocation>
<keyword evidence="2" id="KW-0614">Plasmid</keyword>
<dbReference type="RefSeq" id="WP_024127635.1">
    <property type="nucleotide sequence ID" value="NC_023286.1"/>
</dbReference>
<keyword evidence="1" id="KW-0812">Transmembrane</keyword>